<evidence type="ECO:0000313" key="21">
    <source>
        <dbReference type="Proteomes" id="UP000553632"/>
    </source>
</evidence>
<dbReference type="CDD" id="cd00879">
    <property type="entry name" value="Sar1"/>
    <property type="match status" value="1"/>
</dbReference>
<dbReference type="SUPFAM" id="SSF52540">
    <property type="entry name" value="P-loop containing nucleoside triphosphate hydrolases"/>
    <property type="match status" value="1"/>
</dbReference>
<evidence type="ECO:0000256" key="2">
    <source>
        <dbReference type="ARBA" id="ARBA00004406"/>
    </source>
</evidence>
<dbReference type="GO" id="GO:0006886">
    <property type="term" value="P:intracellular protein transport"/>
    <property type="evidence" value="ECO:0007669"/>
    <property type="project" value="InterPro"/>
</dbReference>
<dbReference type="InterPro" id="IPR027417">
    <property type="entry name" value="P-loop_NTPase"/>
</dbReference>
<sequence length="407" mass="46618">MFLVNWFWDTLNWLGLSHKNAKILFLGLDNAGKTTLLHMLKDDKVATHVPTLHPCSEELLIGKIRFRTFDLGGHETARRIWKDYYATVDGIIFLVDAADRTRFPEAAEELRHLMESPELQNVPIVVLGNKIDVRTAASEEELRQSLGLYSHTTFGKDVNKQMVKNAQEAGIRPVEVFMCSVVKRMALNSPEDSAVNERRRIQEQLASLESAMADELSQRGRLEASIERLCDAKIRTAMDRIGDAIEAEMFRVSRRLEVGLAAFWYFHCIDERLEKLSRAVVETQRLCSQHEKQLIASAERSRQLASFESRLERRLAGYDEKLFELENEKLRAAADEIFERKKESLVAGMKEREERSHAALQRRVNDIDERAHRNLHDDDVTGKSVSDSCTLDVPKNVNGLFVWPRGT</sequence>
<gene>
    <name evidence="20" type="ORF">FOZ62_023895</name>
    <name evidence="19" type="ORF">FOZ63_020554</name>
</gene>
<dbReference type="EMBL" id="JABANM010012582">
    <property type="protein sequence ID" value="KAF4735746.1"/>
    <property type="molecule type" value="Genomic_DNA"/>
</dbReference>
<dbReference type="GO" id="GO:0000139">
    <property type="term" value="C:Golgi membrane"/>
    <property type="evidence" value="ECO:0007669"/>
    <property type="project" value="UniProtKB-SubCell"/>
</dbReference>
<dbReference type="InterPro" id="IPR005225">
    <property type="entry name" value="Small_GTP-bd"/>
</dbReference>
<feature type="coiled-coil region" evidence="18">
    <location>
        <begin position="273"/>
        <end position="370"/>
    </location>
</feature>
<feature type="binding site" evidence="15">
    <location>
        <begin position="129"/>
        <end position="132"/>
    </location>
    <ligand>
        <name>GTP</name>
        <dbReference type="ChEBI" id="CHEBI:37565"/>
    </ligand>
</feature>
<dbReference type="Proteomes" id="UP000574390">
    <property type="component" value="Unassembled WGS sequence"/>
</dbReference>
<dbReference type="PRINTS" id="PR00328">
    <property type="entry name" value="SAR1GTPBP"/>
</dbReference>
<dbReference type="EMBL" id="JABANO010020627">
    <property type="protein sequence ID" value="KAF4728172.1"/>
    <property type="molecule type" value="Genomic_DNA"/>
</dbReference>
<keyword evidence="11 15" id="KW-0342">GTP-binding</keyword>
<evidence type="ECO:0000313" key="19">
    <source>
        <dbReference type="EMBL" id="KAF4728172.1"/>
    </source>
</evidence>
<keyword evidence="4 17" id="KW-0813">Transport</keyword>
<evidence type="ECO:0000256" key="7">
    <source>
        <dbReference type="ARBA" id="ARBA00022824"/>
    </source>
</evidence>
<feature type="binding site" evidence="14">
    <location>
        <position position="34"/>
    </location>
    <ligand>
        <name>GTP</name>
        <dbReference type="ChEBI" id="CHEBI:37565"/>
    </ligand>
</feature>
<comment type="subcellular location">
    <subcellularLocation>
        <location evidence="2">Endoplasmic reticulum membrane</location>
        <topology evidence="2">Peripheral membrane protein</topology>
    </subcellularLocation>
    <subcellularLocation>
        <location evidence="1">Golgi apparatus membrane</location>
        <topology evidence="1">Peripheral membrane protein</topology>
    </subcellularLocation>
</comment>
<evidence type="ECO:0000313" key="22">
    <source>
        <dbReference type="Proteomes" id="UP000574390"/>
    </source>
</evidence>
<keyword evidence="6" id="KW-0378">Hydrolase</keyword>
<accession>A0A7J6S6M6</accession>
<dbReference type="GO" id="GO:0046872">
    <property type="term" value="F:metal ion binding"/>
    <property type="evidence" value="ECO:0007669"/>
    <property type="project" value="UniProtKB-KW"/>
</dbReference>
<evidence type="ECO:0000256" key="8">
    <source>
        <dbReference type="ARBA" id="ARBA00022892"/>
    </source>
</evidence>
<keyword evidence="13" id="KW-0479">Metal-binding</keyword>
<feature type="binding site" evidence="14">
    <location>
        <position position="129"/>
    </location>
    <ligand>
        <name>GTP</name>
        <dbReference type="ChEBI" id="CHEBI:37565"/>
    </ligand>
</feature>
<dbReference type="PANTHER" id="PTHR45684">
    <property type="entry name" value="RE74312P"/>
    <property type="match status" value="1"/>
</dbReference>
<dbReference type="GO" id="GO:0016192">
    <property type="term" value="P:vesicle-mediated transport"/>
    <property type="evidence" value="ECO:0007669"/>
    <property type="project" value="UniProtKB-KW"/>
</dbReference>
<feature type="binding site" evidence="14">
    <location>
        <position position="35"/>
    </location>
    <ligand>
        <name>GTP</name>
        <dbReference type="ChEBI" id="CHEBI:37565"/>
    </ligand>
</feature>
<feature type="binding site" evidence="14">
    <location>
        <position position="132"/>
    </location>
    <ligand>
        <name>GTP</name>
        <dbReference type="ChEBI" id="CHEBI:37565"/>
    </ligand>
</feature>
<dbReference type="InterPro" id="IPR006689">
    <property type="entry name" value="Small_GTPase_ARF/SAR"/>
</dbReference>
<dbReference type="SMART" id="SM00178">
    <property type="entry name" value="SAR"/>
    <property type="match status" value="1"/>
</dbReference>
<evidence type="ECO:0000313" key="20">
    <source>
        <dbReference type="EMBL" id="KAF4735746.1"/>
    </source>
</evidence>
<evidence type="ECO:0000256" key="12">
    <source>
        <dbReference type="ARBA" id="ARBA00023136"/>
    </source>
</evidence>
<evidence type="ECO:0000256" key="9">
    <source>
        <dbReference type="ARBA" id="ARBA00022927"/>
    </source>
</evidence>
<evidence type="ECO:0000256" key="1">
    <source>
        <dbReference type="ARBA" id="ARBA00004395"/>
    </source>
</evidence>
<dbReference type="AlphaFoldDB" id="A0A7J6S6M6"/>
<feature type="binding site" evidence="13">
    <location>
        <position position="29"/>
    </location>
    <ligand>
        <name>Mg(2+)</name>
        <dbReference type="ChEBI" id="CHEBI:18420"/>
    </ligand>
</feature>
<feature type="coiled-coil region" evidence="18">
    <location>
        <begin position="191"/>
        <end position="218"/>
    </location>
</feature>
<dbReference type="GO" id="GO:0003924">
    <property type="term" value="F:GTPase activity"/>
    <property type="evidence" value="ECO:0007669"/>
    <property type="project" value="InterPro"/>
</dbReference>
<feature type="binding site" evidence="16">
    <location>
        <position position="34"/>
    </location>
    <ligand>
        <name>Mg(2+)</name>
        <dbReference type="ChEBI" id="CHEBI:18420"/>
    </ligand>
</feature>
<evidence type="ECO:0000256" key="6">
    <source>
        <dbReference type="ARBA" id="ARBA00022801"/>
    </source>
</evidence>
<keyword evidence="9 17" id="KW-0653">Protein transport</keyword>
<dbReference type="GO" id="GO:0005525">
    <property type="term" value="F:GTP binding"/>
    <property type="evidence" value="ECO:0007669"/>
    <property type="project" value="UniProtKB-KW"/>
</dbReference>
<evidence type="ECO:0000256" key="4">
    <source>
        <dbReference type="ARBA" id="ARBA00022448"/>
    </source>
</evidence>
<evidence type="ECO:0000256" key="3">
    <source>
        <dbReference type="ARBA" id="ARBA00007507"/>
    </source>
</evidence>
<evidence type="ECO:0000256" key="18">
    <source>
        <dbReference type="SAM" id="Coils"/>
    </source>
</evidence>
<evidence type="ECO:0000256" key="15">
    <source>
        <dbReference type="PIRSR" id="PIRSR606689-1"/>
    </source>
</evidence>
<dbReference type="InterPro" id="IPR006687">
    <property type="entry name" value="Small_GTPase_SAR1"/>
</dbReference>
<dbReference type="Proteomes" id="UP000553632">
    <property type="component" value="Unassembled WGS sequence"/>
</dbReference>
<dbReference type="PROSITE" id="PS51417">
    <property type="entry name" value="ARF"/>
    <property type="match status" value="1"/>
</dbReference>
<keyword evidence="10 17" id="KW-0333">Golgi apparatus</keyword>
<dbReference type="Pfam" id="PF00025">
    <property type="entry name" value="Arf"/>
    <property type="match status" value="1"/>
</dbReference>
<evidence type="ECO:0000256" key="14">
    <source>
        <dbReference type="PIRSR" id="PIRSR606687-2"/>
    </source>
</evidence>
<keyword evidence="21" id="KW-1185">Reference proteome</keyword>
<feature type="binding site" evidence="14">
    <location>
        <position position="181"/>
    </location>
    <ligand>
        <name>GTP</name>
        <dbReference type="ChEBI" id="CHEBI:37565"/>
    </ligand>
</feature>
<organism evidence="19 21">
    <name type="scientific">Perkinsus olseni</name>
    <name type="common">Perkinsus atlanticus</name>
    <dbReference type="NCBI Taxonomy" id="32597"/>
    <lineage>
        <taxon>Eukaryota</taxon>
        <taxon>Sar</taxon>
        <taxon>Alveolata</taxon>
        <taxon>Perkinsozoa</taxon>
        <taxon>Perkinsea</taxon>
        <taxon>Perkinsida</taxon>
        <taxon>Perkinsidae</taxon>
        <taxon>Perkinsus</taxon>
    </lineage>
</organism>
<dbReference type="PROSITE" id="PS51422">
    <property type="entry name" value="SAR1"/>
    <property type="match status" value="1"/>
</dbReference>
<feature type="binding site" evidence="14">
    <location>
        <position position="182"/>
    </location>
    <ligand>
        <name>GTP</name>
        <dbReference type="ChEBI" id="CHEBI:37565"/>
    </ligand>
</feature>
<dbReference type="FunFam" id="3.40.50.300:FF:000161">
    <property type="entry name" value="Small COPII coat GTPase"/>
    <property type="match status" value="1"/>
</dbReference>
<keyword evidence="5 14" id="KW-0547">Nucleotide-binding</keyword>
<feature type="binding site" evidence="14">
    <location>
        <position position="32"/>
    </location>
    <ligand>
        <name>GTP</name>
        <dbReference type="ChEBI" id="CHEBI:37565"/>
    </ligand>
</feature>
<evidence type="ECO:0000256" key="13">
    <source>
        <dbReference type="PIRSR" id="PIRSR606687-1"/>
    </source>
</evidence>
<feature type="binding site" evidence="14">
    <location>
        <position position="130"/>
    </location>
    <ligand>
        <name>GTP</name>
        <dbReference type="ChEBI" id="CHEBI:37565"/>
    </ligand>
</feature>
<keyword evidence="18" id="KW-0175">Coiled coil</keyword>
<evidence type="ECO:0000256" key="5">
    <source>
        <dbReference type="ARBA" id="ARBA00022741"/>
    </source>
</evidence>
<comment type="similarity">
    <text evidence="3 17">Belongs to the small GTPase superfamily. SAR1 family.</text>
</comment>
<feature type="binding site" evidence="14">
    <location>
        <position position="33"/>
    </location>
    <ligand>
        <name>GTP</name>
        <dbReference type="ChEBI" id="CHEBI:37565"/>
    </ligand>
</feature>
<feature type="binding site" evidence="15">
    <location>
        <begin position="27"/>
        <end position="34"/>
    </location>
    <ligand>
        <name>GTP</name>
        <dbReference type="ChEBI" id="CHEBI:37565"/>
    </ligand>
</feature>
<reference evidence="21 22" key="1">
    <citation type="submission" date="2020-04" db="EMBL/GenBank/DDBJ databases">
        <title>Perkinsus olseni comparative genomics.</title>
        <authorList>
            <person name="Bogema D.R."/>
        </authorList>
    </citation>
    <scope>NUCLEOTIDE SEQUENCE [LARGE SCALE GENOMIC DNA]</scope>
    <source>
        <strain evidence="20">ATCC PRA-205</strain>
        <strain evidence="19 21">ATCC PRA-207</strain>
    </source>
</reference>
<dbReference type="Gene3D" id="3.40.50.300">
    <property type="entry name" value="P-loop containing nucleotide triphosphate hydrolases"/>
    <property type="match status" value="1"/>
</dbReference>
<name>A0A7J6S6M6_PEROL</name>
<feature type="binding site" evidence="15">
    <location>
        <position position="73"/>
    </location>
    <ligand>
        <name>GTP</name>
        <dbReference type="ChEBI" id="CHEBI:37565"/>
    </ligand>
</feature>
<feature type="binding site" evidence="16">
    <location>
        <position position="51"/>
    </location>
    <ligand>
        <name>Mg(2+)</name>
        <dbReference type="ChEBI" id="CHEBI:18420"/>
    </ligand>
</feature>
<keyword evidence="12" id="KW-0472">Membrane</keyword>
<dbReference type="GO" id="GO:0005789">
    <property type="term" value="C:endoplasmic reticulum membrane"/>
    <property type="evidence" value="ECO:0007669"/>
    <property type="project" value="UniProtKB-SubCell"/>
</dbReference>
<keyword evidence="8 17" id="KW-0931">ER-Golgi transport</keyword>
<evidence type="ECO:0000256" key="16">
    <source>
        <dbReference type="PIRSR" id="PIRSR606689-2"/>
    </source>
</evidence>
<evidence type="ECO:0000256" key="11">
    <source>
        <dbReference type="ARBA" id="ARBA00023134"/>
    </source>
</evidence>
<comment type="caution">
    <text evidence="19">The sequence shown here is derived from an EMBL/GenBank/DDBJ whole genome shotgun (WGS) entry which is preliminary data.</text>
</comment>
<dbReference type="SMART" id="SM00177">
    <property type="entry name" value="ARF"/>
    <property type="match status" value="1"/>
</dbReference>
<keyword evidence="13" id="KW-0460">Magnesium</keyword>
<protein>
    <recommendedName>
        <fullName evidence="23">COPII coat GTPase</fullName>
    </recommendedName>
</protein>
<keyword evidence="7 17" id="KW-0256">Endoplasmic reticulum</keyword>
<evidence type="ECO:0000256" key="10">
    <source>
        <dbReference type="ARBA" id="ARBA00023034"/>
    </source>
</evidence>
<proteinExistence type="inferred from homology"/>
<evidence type="ECO:0008006" key="23">
    <source>
        <dbReference type="Google" id="ProtNLM"/>
    </source>
</evidence>
<feature type="binding site" evidence="14">
    <location>
        <position position="30"/>
    </location>
    <ligand>
        <name>GTP</name>
        <dbReference type="ChEBI" id="CHEBI:37565"/>
    </ligand>
</feature>
<evidence type="ECO:0000256" key="17">
    <source>
        <dbReference type="RuleBase" id="RU003926"/>
    </source>
</evidence>
<dbReference type="NCBIfam" id="TIGR00231">
    <property type="entry name" value="small_GTP"/>
    <property type="match status" value="1"/>
</dbReference>